<dbReference type="InterPro" id="IPR006104">
    <property type="entry name" value="Glyco_hydro_2_N"/>
</dbReference>
<dbReference type="InterPro" id="IPR023230">
    <property type="entry name" value="Glyco_hydro_2_CS"/>
</dbReference>
<feature type="domain" description="Glycosyl hydrolases family 2 sugar binding" evidence="11">
    <location>
        <begin position="38"/>
        <end position="218"/>
    </location>
</feature>
<dbReference type="GO" id="GO:0019391">
    <property type="term" value="P:glucuronoside catabolic process"/>
    <property type="evidence" value="ECO:0007669"/>
    <property type="project" value="TreeGrafter"/>
</dbReference>
<comment type="function">
    <text evidence="1 7">Plays an important role in the degradation of dermatan and keratan sulfates.</text>
</comment>
<evidence type="ECO:0000256" key="8">
    <source>
        <dbReference type="SAM" id="SignalP"/>
    </source>
</evidence>
<dbReference type="SUPFAM" id="SSF49785">
    <property type="entry name" value="Galactose-binding domain-like"/>
    <property type="match status" value="1"/>
</dbReference>
<dbReference type="GO" id="GO:0004566">
    <property type="term" value="F:beta-glucuronidase activity"/>
    <property type="evidence" value="ECO:0007669"/>
    <property type="project" value="TreeGrafter"/>
</dbReference>
<dbReference type="Gene3D" id="3.20.20.80">
    <property type="entry name" value="Glycosidases"/>
    <property type="match status" value="1"/>
</dbReference>
<feature type="domain" description="Glycoside hydrolase family 2 catalytic" evidence="10">
    <location>
        <begin position="325"/>
        <end position="619"/>
    </location>
</feature>
<comment type="catalytic activity">
    <reaction evidence="7">
        <text>a beta-D-glucuronoside + H2O = D-glucuronate + an alcohol</text>
        <dbReference type="Rhea" id="RHEA:17633"/>
        <dbReference type="ChEBI" id="CHEBI:15377"/>
        <dbReference type="ChEBI" id="CHEBI:30879"/>
        <dbReference type="ChEBI" id="CHEBI:58720"/>
        <dbReference type="ChEBI" id="CHEBI:83411"/>
        <dbReference type="EC" id="3.2.1.31"/>
    </reaction>
</comment>
<dbReference type="Pfam" id="PF02837">
    <property type="entry name" value="Glyco_hydro_2_N"/>
    <property type="match status" value="1"/>
</dbReference>
<comment type="similarity">
    <text evidence="2 7">Belongs to the glycosyl hydrolase 2 family.</text>
</comment>
<dbReference type="Pfam" id="PF00703">
    <property type="entry name" value="Glyco_hydro_2"/>
    <property type="match status" value="1"/>
</dbReference>
<dbReference type="GO" id="GO:0005615">
    <property type="term" value="C:extracellular space"/>
    <property type="evidence" value="ECO:0007669"/>
    <property type="project" value="TreeGrafter"/>
</dbReference>
<dbReference type="PROSITE" id="PS00608">
    <property type="entry name" value="GLYCOSYL_HYDROL_F2_2"/>
    <property type="match status" value="1"/>
</dbReference>
<name>A0A1B6C135_9HEMI</name>
<gene>
    <name evidence="12" type="ORF">g.32174</name>
</gene>
<dbReference type="GO" id="GO:0005975">
    <property type="term" value="P:carbohydrate metabolic process"/>
    <property type="evidence" value="ECO:0007669"/>
    <property type="project" value="InterPro"/>
</dbReference>
<evidence type="ECO:0000256" key="4">
    <source>
        <dbReference type="ARBA" id="ARBA00016205"/>
    </source>
</evidence>
<dbReference type="InterPro" id="IPR036156">
    <property type="entry name" value="Beta-gal/glucu_dom_sf"/>
</dbReference>
<organism evidence="12">
    <name type="scientific">Clastoptera arizonana</name>
    <name type="common">Arizona spittle bug</name>
    <dbReference type="NCBI Taxonomy" id="38151"/>
    <lineage>
        <taxon>Eukaryota</taxon>
        <taxon>Metazoa</taxon>
        <taxon>Ecdysozoa</taxon>
        <taxon>Arthropoda</taxon>
        <taxon>Hexapoda</taxon>
        <taxon>Insecta</taxon>
        <taxon>Pterygota</taxon>
        <taxon>Neoptera</taxon>
        <taxon>Paraneoptera</taxon>
        <taxon>Hemiptera</taxon>
        <taxon>Auchenorrhyncha</taxon>
        <taxon>Cercopoidea</taxon>
        <taxon>Clastopteridae</taxon>
        <taxon>Clastoptera</taxon>
    </lineage>
</organism>
<dbReference type="EC" id="3.2.1.31" evidence="3 7"/>
<evidence type="ECO:0000256" key="1">
    <source>
        <dbReference type="ARBA" id="ARBA00003025"/>
    </source>
</evidence>
<dbReference type="InterPro" id="IPR008979">
    <property type="entry name" value="Galactose-bd-like_sf"/>
</dbReference>
<evidence type="ECO:0000256" key="6">
    <source>
        <dbReference type="ARBA" id="ARBA00023295"/>
    </source>
</evidence>
<accession>A0A1B6C135</accession>
<evidence type="ECO:0000259" key="10">
    <source>
        <dbReference type="Pfam" id="PF02836"/>
    </source>
</evidence>
<keyword evidence="6 7" id="KW-0326">Glycosidase</keyword>
<dbReference type="PROSITE" id="PS00719">
    <property type="entry name" value="GLYCOSYL_HYDROL_F2_1"/>
    <property type="match status" value="1"/>
</dbReference>
<dbReference type="FunFam" id="2.60.120.260:FF:000027">
    <property type="entry name" value="Beta-glucuronidase"/>
    <property type="match status" value="1"/>
</dbReference>
<dbReference type="FunFam" id="3.20.20.80:FF:000080">
    <property type="entry name" value="Beta-glucuronidase UidA"/>
    <property type="match status" value="1"/>
</dbReference>
<dbReference type="Gene3D" id="2.60.120.260">
    <property type="entry name" value="Galactose-binding domain-like"/>
    <property type="match status" value="1"/>
</dbReference>
<evidence type="ECO:0000259" key="11">
    <source>
        <dbReference type="Pfam" id="PF02837"/>
    </source>
</evidence>
<evidence type="ECO:0000259" key="9">
    <source>
        <dbReference type="Pfam" id="PF00703"/>
    </source>
</evidence>
<feature type="chain" id="PRO_5008580012" description="Beta-glucuronidase" evidence="8">
    <location>
        <begin position="24"/>
        <end position="640"/>
    </location>
</feature>
<comment type="subunit">
    <text evidence="7">Homotetramer.</text>
</comment>
<dbReference type="PRINTS" id="PR00132">
    <property type="entry name" value="GLHYDRLASE2"/>
</dbReference>
<dbReference type="GO" id="GO:0030246">
    <property type="term" value="F:carbohydrate binding"/>
    <property type="evidence" value="ECO:0007669"/>
    <property type="project" value="TreeGrafter"/>
</dbReference>
<dbReference type="Pfam" id="PF02836">
    <property type="entry name" value="Glyco_hydro_2_C"/>
    <property type="match status" value="1"/>
</dbReference>
<evidence type="ECO:0000256" key="2">
    <source>
        <dbReference type="ARBA" id="ARBA00007401"/>
    </source>
</evidence>
<dbReference type="InterPro" id="IPR006103">
    <property type="entry name" value="Glyco_hydro_2_cat"/>
</dbReference>
<evidence type="ECO:0000256" key="5">
    <source>
        <dbReference type="ARBA" id="ARBA00022801"/>
    </source>
</evidence>
<evidence type="ECO:0000313" key="12">
    <source>
        <dbReference type="EMBL" id="JAS07217.1"/>
    </source>
</evidence>
<keyword evidence="5 7" id="KW-0378">Hydrolase</keyword>
<dbReference type="Gene3D" id="2.60.40.10">
    <property type="entry name" value="Immunoglobulins"/>
    <property type="match status" value="1"/>
</dbReference>
<evidence type="ECO:0000256" key="3">
    <source>
        <dbReference type="ARBA" id="ARBA00012761"/>
    </source>
</evidence>
<protein>
    <recommendedName>
        <fullName evidence="4 7">Beta-glucuronidase</fullName>
        <ecNumber evidence="3 7">3.2.1.31</ecNumber>
    </recommendedName>
</protein>
<evidence type="ECO:0000256" key="7">
    <source>
        <dbReference type="RuleBase" id="RU361154"/>
    </source>
</evidence>
<dbReference type="PANTHER" id="PTHR10066:SF67">
    <property type="entry name" value="BETA-GLUCURONIDASE"/>
    <property type="match status" value="1"/>
</dbReference>
<sequence>MYFWNYSTFLIVFVLFYHQTCYAEFLGLYPYETETRELKSLDGIWNFKISPKDQPKEGFDKNWHESLFDEDDDCMEMPVPSSFNDITTNKTIRDFLGVVWYQRTFFIPKSWFGKKKIIIHFGSVHYLTNVWINKEYIGYHLGGHIPFEFNIEKNVREGINIITVAVNNTLTESSIPQGFTSYPNNTVRYPPGYKLYSHNFDYFDYAGINRPIKLYTTPLCFIADIKILSSLKGSTGYLDFKVVFEPSSANTECIVSLKDKKGLTITTTNSCSATLKIDNVKLWWPINTGYESVGYLYTLEVFMNCDQDYDIYRLPVGIRTIKWNSHNLFINDKPIYLKGFGMHEDADIRGRGFDYSILVRDFNLIKWVGANAIRTSHYPYSEEFLNEADKQGLLVILETPACSLNAFTENLLINHAEILKKMVKYNKNRPSVIIWSLANEPYTNLDSSASYFSYLVNITKTLDKTRPVTFVTSQSFENDKAMKFMDIICVNRYSSWYQDAGSTDLIQYQVVNEMTAWYNKFLRPIIMTEFGAGTISGLHRLPESMWSEEYQVVVIYCHAAAFQYLRSKGIMTGELIWNFKDFNTPEGFLRPGKNCKGIFTRNRQPKESAHLVKTLYANISSYILDSNEVHVKHNHIGNFI</sequence>
<dbReference type="InterPro" id="IPR023232">
    <property type="entry name" value="Glyco_hydro_2_AS"/>
</dbReference>
<dbReference type="SUPFAM" id="SSF49303">
    <property type="entry name" value="beta-Galactosidase/glucuronidase domain"/>
    <property type="match status" value="1"/>
</dbReference>
<dbReference type="SUPFAM" id="SSF51445">
    <property type="entry name" value="(Trans)glycosidases"/>
    <property type="match status" value="1"/>
</dbReference>
<dbReference type="NCBIfam" id="NF007538">
    <property type="entry name" value="PRK10150.1"/>
    <property type="match status" value="1"/>
</dbReference>
<dbReference type="InterPro" id="IPR006102">
    <property type="entry name" value="Ig-like_GH2"/>
</dbReference>
<proteinExistence type="inferred from homology"/>
<keyword evidence="7" id="KW-0458">Lysosome</keyword>
<comment type="activity regulation">
    <text evidence="7">Inhibited by L-aspartic acid.</text>
</comment>
<dbReference type="AlphaFoldDB" id="A0A1B6C135"/>
<dbReference type="InterPro" id="IPR017853">
    <property type="entry name" value="GH"/>
</dbReference>
<feature type="domain" description="Glycoside hydrolase family 2 immunoglobulin-like beta-sandwich" evidence="9">
    <location>
        <begin position="221"/>
        <end position="319"/>
    </location>
</feature>
<reference evidence="12" key="1">
    <citation type="submission" date="2015-12" db="EMBL/GenBank/DDBJ databases">
        <title>De novo transcriptome assembly of four potential Pierce s Disease insect vectors from Arizona vineyards.</title>
        <authorList>
            <person name="Tassone E.E."/>
        </authorList>
    </citation>
    <scope>NUCLEOTIDE SEQUENCE</scope>
</reference>
<dbReference type="PANTHER" id="PTHR10066">
    <property type="entry name" value="BETA-GLUCURONIDASE"/>
    <property type="match status" value="1"/>
</dbReference>
<dbReference type="InterPro" id="IPR013783">
    <property type="entry name" value="Ig-like_fold"/>
</dbReference>
<keyword evidence="8" id="KW-0732">Signal</keyword>
<feature type="signal peptide" evidence="8">
    <location>
        <begin position="1"/>
        <end position="23"/>
    </location>
</feature>
<dbReference type="EMBL" id="GEDC01030081">
    <property type="protein sequence ID" value="JAS07217.1"/>
    <property type="molecule type" value="Transcribed_RNA"/>
</dbReference>
<dbReference type="InterPro" id="IPR006101">
    <property type="entry name" value="Glyco_hydro_2"/>
</dbReference>